<reference evidence="3 4" key="1">
    <citation type="submission" date="2019-11" db="EMBL/GenBank/DDBJ databases">
        <title>Phenotypic characterization of an OXA-22 and OXA-60 co-producing Ralstonia pickettii clinical strain.</title>
        <authorList>
            <person name="He F."/>
        </authorList>
    </citation>
    <scope>NUCLEOTIDE SEQUENCE [LARGE SCALE GENOMIC DNA]</scope>
    <source>
        <strain evidence="3 4">PSLESD1</strain>
    </source>
</reference>
<sequence>MSLLKRLLGGHHGDHRLDGGHHGRRHGDARERAQASIPSNPGLTCLGCGSIASQRARFCPQCEKSLTGVVCGQCGSTAQPGAKFCAECGTAL</sequence>
<gene>
    <name evidence="3" type="ORF">GJQ57_04945</name>
</gene>
<protein>
    <submittedName>
        <fullName evidence="3">Zinc-ribbon domain-containing protein</fullName>
    </submittedName>
</protein>
<accession>A0A7X2L9I7</accession>
<evidence type="ECO:0000259" key="2">
    <source>
        <dbReference type="Pfam" id="PF12773"/>
    </source>
</evidence>
<name>A0A7X2L9I7_RALPI</name>
<feature type="region of interest" description="Disordered" evidence="1">
    <location>
        <begin position="1"/>
        <end position="34"/>
    </location>
</feature>
<proteinExistence type="predicted"/>
<dbReference type="Pfam" id="PF12773">
    <property type="entry name" value="DZR"/>
    <property type="match status" value="1"/>
</dbReference>
<dbReference type="RefSeq" id="WP_154205929.1">
    <property type="nucleotide sequence ID" value="NZ_WJYN01000001.1"/>
</dbReference>
<evidence type="ECO:0000313" key="4">
    <source>
        <dbReference type="Proteomes" id="UP000441032"/>
    </source>
</evidence>
<dbReference type="EMBL" id="WJYN01000001">
    <property type="protein sequence ID" value="MRS98001.1"/>
    <property type="molecule type" value="Genomic_DNA"/>
</dbReference>
<dbReference type="Proteomes" id="UP000441032">
    <property type="component" value="Unassembled WGS sequence"/>
</dbReference>
<organism evidence="3 4">
    <name type="scientific">Ralstonia pickettii</name>
    <name type="common">Burkholderia pickettii</name>
    <dbReference type="NCBI Taxonomy" id="329"/>
    <lineage>
        <taxon>Bacteria</taxon>
        <taxon>Pseudomonadati</taxon>
        <taxon>Pseudomonadota</taxon>
        <taxon>Betaproteobacteria</taxon>
        <taxon>Burkholderiales</taxon>
        <taxon>Burkholderiaceae</taxon>
        <taxon>Ralstonia</taxon>
    </lineage>
</organism>
<feature type="compositionally biased region" description="Basic and acidic residues" evidence="1">
    <location>
        <begin position="11"/>
        <end position="33"/>
    </location>
</feature>
<feature type="domain" description="DZANK-type" evidence="2">
    <location>
        <begin position="45"/>
        <end position="89"/>
    </location>
</feature>
<comment type="caution">
    <text evidence="3">The sequence shown here is derived from an EMBL/GenBank/DDBJ whole genome shotgun (WGS) entry which is preliminary data.</text>
</comment>
<dbReference type="InterPro" id="IPR025874">
    <property type="entry name" value="DZR"/>
</dbReference>
<evidence type="ECO:0000256" key="1">
    <source>
        <dbReference type="SAM" id="MobiDB-lite"/>
    </source>
</evidence>
<dbReference type="AlphaFoldDB" id="A0A7X2L9I7"/>
<evidence type="ECO:0000313" key="3">
    <source>
        <dbReference type="EMBL" id="MRS98001.1"/>
    </source>
</evidence>